<dbReference type="InterPro" id="IPR013685">
    <property type="entry name" value="POTRA_FtsQ_type"/>
</dbReference>
<protein>
    <recommendedName>
        <fullName evidence="9">Cell division protein FtsQ</fullName>
    </recommendedName>
</protein>
<keyword evidence="2 9" id="KW-1003">Cell membrane</keyword>
<name>A0A348HDH7_9GAMM</name>
<dbReference type="Proteomes" id="UP000267342">
    <property type="component" value="Chromosome"/>
</dbReference>
<evidence type="ECO:0000313" key="11">
    <source>
        <dbReference type="EMBL" id="BBG29679.1"/>
    </source>
</evidence>
<feature type="domain" description="POTRA" evidence="10">
    <location>
        <begin position="32"/>
        <end position="102"/>
    </location>
</feature>
<dbReference type="InterPro" id="IPR026579">
    <property type="entry name" value="FtsQ"/>
</dbReference>
<dbReference type="InterPro" id="IPR034746">
    <property type="entry name" value="POTRA"/>
</dbReference>
<dbReference type="HAMAP" id="MF_00911">
    <property type="entry name" value="FtsQ_subfam"/>
    <property type="match status" value="1"/>
</dbReference>
<keyword evidence="3 9" id="KW-0997">Cell inner membrane</keyword>
<dbReference type="InterPro" id="IPR005548">
    <property type="entry name" value="Cell_div_FtsQ/DivIB_C"/>
</dbReference>
<dbReference type="Gene3D" id="3.40.50.11690">
    <property type="entry name" value="Cell division protein FtsQ/DivIB"/>
    <property type="match status" value="1"/>
</dbReference>
<dbReference type="GO" id="GO:0090529">
    <property type="term" value="P:cell septum assembly"/>
    <property type="evidence" value="ECO:0007669"/>
    <property type="project" value="InterPro"/>
</dbReference>
<dbReference type="InterPro" id="IPR045335">
    <property type="entry name" value="FtsQ_C_sf"/>
</dbReference>
<organism evidence="11 12">
    <name type="scientific">Zymobacter palmae</name>
    <dbReference type="NCBI Taxonomy" id="33074"/>
    <lineage>
        <taxon>Bacteria</taxon>
        <taxon>Pseudomonadati</taxon>
        <taxon>Pseudomonadota</taxon>
        <taxon>Gammaproteobacteria</taxon>
        <taxon>Oceanospirillales</taxon>
        <taxon>Halomonadaceae</taxon>
        <taxon>Zymobacter group</taxon>
        <taxon>Zymobacter</taxon>
    </lineage>
</organism>
<dbReference type="KEGG" id="zpl:ZBT109_0906"/>
<dbReference type="GO" id="GO:0005886">
    <property type="term" value="C:plasma membrane"/>
    <property type="evidence" value="ECO:0007669"/>
    <property type="project" value="UniProtKB-SubCell"/>
</dbReference>
<evidence type="ECO:0000256" key="2">
    <source>
        <dbReference type="ARBA" id="ARBA00022475"/>
    </source>
</evidence>
<dbReference type="RefSeq" id="WP_027705333.1">
    <property type="nucleotide sequence ID" value="NZ_AP018933.1"/>
</dbReference>
<evidence type="ECO:0000256" key="4">
    <source>
        <dbReference type="ARBA" id="ARBA00022618"/>
    </source>
</evidence>
<dbReference type="PANTHER" id="PTHR35851">
    <property type="entry name" value="CELL DIVISION PROTEIN FTSQ"/>
    <property type="match status" value="1"/>
</dbReference>
<dbReference type="Pfam" id="PF03799">
    <property type="entry name" value="FtsQ_DivIB_C"/>
    <property type="match status" value="1"/>
</dbReference>
<accession>A0A348HDH7</accession>
<keyword evidence="12" id="KW-1185">Reference proteome</keyword>
<sequence length="244" mass="28139">MAGRLTNRMFGLVLVLALLVAGGRSLWLWLDQPVRHLDVRDDAHRVSGQQLQQRIAPLVKGSGWLSVDLQALRAEVRQVPWVHEVSISRRWPDTLRFDIQEQQPVAWWNDSRLLNAQGEVFEPGQQKITERMPNLSGPDERAADVLAYYNRLQSVLAKKQLTITQLTLEPRGAWRFQVDDSFWVLMGRSQVEPQREPRLARFLTAWDRMLSGRRDQIRYLDLRYPNGLAIGWHGQTATGNVSSR</sequence>
<evidence type="ECO:0000256" key="3">
    <source>
        <dbReference type="ARBA" id="ARBA00022519"/>
    </source>
</evidence>
<dbReference type="EMBL" id="AP018933">
    <property type="protein sequence ID" value="BBG29679.1"/>
    <property type="molecule type" value="Genomic_DNA"/>
</dbReference>
<evidence type="ECO:0000313" key="12">
    <source>
        <dbReference type="Proteomes" id="UP000267342"/>
    </source>
</evidence>
<dbReference type="Pfam" id="PF08478">
    <property type="entry name" value="POTRA_1"/>
    <property type="match status" value="1"/>
</dbReference>
<evidence type="ECO:0000256" key="8">
    <source>
        <dbReference type="ARBA" id="ARBA00023306"/>
    </source>
</evidence>
<dbReference type="PROSITE" id="PS51779">
    <property type="entry name" value="POTRA"/>
    <property type="match status" value="1"/>
</dbReference>
<comment type="function">
    <text evidence="9">Essential cell division protein. May link together the upstream cell division proteins, which are predominantly cytoplasmic, with the downstream cell division proteins, which are predominantly periplasmic. May control correct divisome assembly.</text>
</comment>
<dbReference type="Gene3D" id="3.10.20.310">
    <property type="entry name" value="membrane protein fhac"/>
    <property type="match status" value="1"/>
</dbReference>
<dbReference type="OrthoDB" id="9790370at2"/>
<keyword evidence="8 9" id="KW-0131">Cell cycle</keyword>
<evidence type="ECO:0000256" key="6">
    <source>
        <dbReference type="ARBA" id="ARBA00022989"/>
    </source>
</evidence>
<evidence type="ECO:0000256" key="9">
    <source>
        <dbReference type="HAMAP-Rule" id="MF_00911"/>
    </source>
</evidence>
<keyword evidence="6 9" id="KW-1133">Transmembrane helix</keyword>
<evidence type="ECO:0000256" key="5">
    <source>
        <dbReference type="ARBA" id="ARBA00022692"/>
    </source>
</evidence>
<dbReference type="GO" id="GO:0032153">
    <property type="term" value="C:cell division site"/>
    <property type="evidence" value="ECO:0007669"/>
    <property type="project" value="UniProtKB-UniRule"/>
</dbReference>
<keyword evidence="5 9" id="KW-0812">Transmembrane</keyword>
<evidence type="ECO:0000256" key="1">
    <source>
        <dbReference type="ARBA" id="ARBA00004370"/>
    </source>
</evidence>
<keyword evidence="7 9" id="KW-0472">Membrane</keyword>
<proteinExistence type="inferred from homology"/>
<evidence type="ECO:0000259" key="10">
    <source>
        <dbReference type="PROSITE" id="PS51779"/>
    </source>
</evidence>
<dbReference type="PANTHER" id="PTHR35851:SF1">
    <property type="entry name" value="CELL DIVISION PROTEIN FTSQ"/>
    <property type="match status" value="1"/>
</dbReference>
<comment type="similarity">
    <text evidence="9">Belongs to the FtsQ/DivIB family. FtsQ subfamily.</text>
</comment>
<dbReference type="STRING" id="1123510.GCA_000620025_02269"/>
<dbReference type="GO" id="GO:0043093">
    <property type="term" value="P:FtsZ-dependent cytokinesis"/>
    <property type="evidence" value="ECO:0007669"/>
    <property type="project" value="UniProtKB-UniRule"/>
</dbReference>
<dbReference type="AlphaFoldDB" id="A0A348HDH7"/>
<evidence type="ECO:0000256" key="7">
    <source>
        <dbReference type="ARBA" id="ARBA00023136"/>
    </source>
</evidence>
<reference evidence="11 12" key="1">
    <citation type="submission" date="2018-09" db="EMBL/GenBank/DDBJ databases">
        <title>Zymobacter palmae IAM14233 (=T109) whole genome analysis.</title>
        <authorList>
            <person name="Yanase H."/>
        </authorList>
    </citation>
    <scope>NUCLEOTIDE SEQUENCE [LARGE SCALE GENOMIC DNA]</scope>
    <source>
        <strain evidence="11 12">IAM14233</strain>
    </source>
</reference>
<comment type="subcellular location">
    <subcellularLocation>
        <location evidence="9">Cell inner membrane</location>
        <topology evidence="9">Single-pass type II membrane protein</topology>
    </subcellularLocation>
    <subcellularLocation>
        <location evidence="1">Membrane</location>
    </subcellularLocation>
    <text evidence="9">Localizes to the division septum.</text>
</comment>
<keyword evidence="4 9" id="KW-0132">Cell division</keyword>
<comment type="subunit">
    <text evidence="9">Part of a complex composed of FtsB, FtsL and FtsQ.</text>
</comment>
<gene>
    <name evidence="9" type="primary">ftsQ</name>
    <name evidence="11" type="ORF">ZBT109_0906</name>
</gene>